<proteinExistence type="predicted"/>
<dbReference type="NCBIfam" id="NF033563">
    <property type="entry name" value="transpos_IS30"/>
    <property type="match status" value="1"/>
</dbReference>
<dbReference type="GO" id="GO:0032196">
    <property type="term" value="P:transposition"/>
    <property type="evidence" value="ECO:0007669"/>
    <property type="project" value="TreeGrafter"/>
</dbReference>
<dbReference type="GO" id="GO:0003676">
    <property type="term" value="F:nucleic acid binding"/>
    <property type="evidence" value="ECO:0007669"/>
    <property type="project" value="InterPro"/>
</dbReference>
<organism evidence="2 3">
    <name type="scientific">Aidingimonas halophila</name>
    <dbReference type="NCBI Taxonomy" id="574349"/>
    <lineage>
        <taxon>Bacteria</taxon>
        <taxon>Pseudomonadati</taxon>
        <taxon>Pseudomonadota</taxon>
        <taxon>Gammaproteobacteria</taxon>
        <taxon>Oceanospirillales</taxon>
        <taxon>Halomonadaceae</taxon>
        <taxon>Aidingimonas</taxon>
    </lineage>
</organism>
<dbReference type="InterPro" id="IPR001584">
    <property type="entry name" value="Integrase_cat-core"/>
</dbReference>
<dbReference type="GO" id="GO:0015074">
    <property type="term" value="P:DNA integration"/>
    <property type="evidence" value="ECO:0007669"/>
    <property type="project" value="InterPro"/>
</dbReference>
<dbReference type="InterPro" id="IPR036397">
    <property type="entry name" value="RNaseH_sf"/>
</dbReference>
<evidence type="ECO:0000259" key="1">
    <source>
        <dbReference type="PROSITE" id="PS50994"/>
    </source>
</evidence>
<keyword evidence="3" id="KW-1185">Reference proteome</keyword>
<dbReference type="PANTHER" id="PTHR10948:SF23">
    <property type="entry name" value="TRANSPOSASE INSI FOR INSERTION SEQUENCE ELEMENT IS30A-RELATED"/>
    <property type="match status" value="1"/>
</dbReference>
<dbReference type="AlphaFoldDB" id="A0A1H2V454"/>
<protein>
    <submittedName>
        <fullName evidence="2">Integrase core domain-containing protein</fullName>
    </submittedName>
</protein>
<dbReference type="Proteomes" id="UP000198500">
    <property type="component" value="Unassembled WGS sequence"/>
</dbReference>
<accession>A0A1H2V454</accession>
<dbReference type="PROSITE" id="PS50994">
    <property type="entry name" value="INTEGRASE"/>
    <property type="match status" value="1"/>
</dbReference>
<dbReference type="Gene3D" id="3.30.420.10">
    <property type="entry name" value="Ribonuclease H-like superfamily/Ribonuclease H"/>
    <property type="match status" value="1"/>
</dbReference>
<dbReference type="SUPFAM" id="SSF53098">
    <property type="entry name" value="Ribonuclease H-like"/>
    <property type="match status" value="1"/>
</dbReference>
<evidence type="ECO:0000313" key="2">
    <source>
        <dbReference type="EMBL" id="SDW62749.1"/>
    </source>
</evidence>
<dbReference type="InterPro" id="IPR051917">
    <property type="entry name" value="Transposase-Integrase"/>
</dbReference>
<dbReference type="EMBL" id="FNNI01000002">
    <property type="protein sequence ID" value="SDW62749.1"/>
    <property type="molecule type" value="Genomic_DNA"/>
</dbReference>
<reference evidence="2 3" key="1">
    <citation type="submission" date="2016-10" db="EMBL/GenBank/DDBJ databases">
        <authorList>
            <person name="de Groot N.N."/>
        </authorList>
    </citation>
    <scope>NUCLEOTIDE SEQUENCE [LARGE SCALE GENOMIC DNA]</scope>
    <source>
        <strain evidence="2 3">DSM 19219</strain>
    </source>
</reference>
<feature type="domain" description="Integrase catalytic" evidence="1">
    <location>
        <begin position="1"/>
        <end position="108"/>
    </location>
</feature>
<gene>
    <name evidence="2" type="ORF">SAMN05443545_102309</name>
</gene>
<evidence type="ECO:0000313" key="3">
    <source>
        <dbReference type="Proteomes" id="UP000198500"/>
    </source>
</evidence>
<name>A0A1H2V454_9GAMM</name>
<dbReference type="GO" id="GO:0004803">
    <property type="term" value="F:transposase activity"/>
    <property type="evidence" value="ECO:0007669"/>
    <property type="project" value="TreeGrafter"/>
</dbReference>
<dbReference type="InterPro" id="IPR012337">
    <property type="entry name" value="RNaseH-like_sf"/>
</dbReference>
<dbReference type="PANTHER" id="PTHR10948">
    <property type="entry name" value="TRANSPOSASE"/>
    <property type="match status" value="1"/>
</dbReference>
<dbReference type="InterPro" id="IPR053392">
    <property type="entry name" value="Transposase_IS30-like"/>
</dbReference>
<dbReference type="GO" id="GO:0005829">
    <property type="term" value="C:cytosol"/>
    <property type="evidence" value="ECO:0007669"/>
    <property type="project" value="TreeGrafter"/>
</dbReference>
<sequence length="121" mass="13306">MEGFSAALNRMPLAARKSLTYDQGREVAKHAEVTQNTGVAIYFCDPNSPWQQGSNENINGLIRKYFPKGTDCRQVSDSALRKVVAKLNNRPRKRLGYRTPAQVFLGEHSGALKTAGAALNV</sequence>